<dbReference type="AlphaFoldDB" id="A0A495VVQ8"/>
<proteinExistence type="predicted"/>
<dbReference type="Proteomes" id="UP000282084">
    <property type="component" value="Unassembled WGS sequence"/>
</dbReference>
<comment type="caution">
    <text evidence="1">The sequence shown here is derived from an EMBL/GenBank/DDBJ whole genome shotgun (WGS) entry which is preliminary data.</text>
</comment>
<accession>A0A495VVQ8</accession>
<organism evidence="1 2">
    <name type="scientific">Saccharothrix australiensis</name>
    <dbReference type="NCBI Taxonomy" id="2072"/>
    <lineage>
        <taxon>Bacteria</taxon>
        <taxon>Bacillati</taxon>
        <taxon>Actinomycetota</taxon>
        <taxon>Actinomycetes</taxon>
        <taxon>Pseudonocardiales</taxon>
        <taxon>Pseudonocardiaceae</taxon>
        <taxon>Saccharothrix</taxon>
    </lineage>
</organism>
<gene>
    <name evidence="1" type="ORF">C8E97_0202</name>
</gene>
<dbReference type="OrthoDB" id="3700347at2"/>
<dbReference type="RefSeq" id="WP_121000757.1">
    <property type="nucleotide sequence ID" value="NZ_RBXO01000001.1"/>
</dbReference>
<evidence type="ECO:0000313" key="2">
    <source>
        <dbReference type="Proteomes" id="UP000282084"/>
    </source>
</evidence>
<name>A0A495VVQ8_9PSEU</name>
<reference evidence="1 2" key="1">
    <citation type="submission" date="2018-10" db="EMBL/GenBank/DDBJ databases">
        <title>Sequencing the genomes of 1000 actinobacteria strains.</title>
        <authorList>
            <person name="Klenk H.-P."/>
        </authorList>
    </citation>
    <scope>NUCLEOTIDE SEQUENCE [LARGE SCALE GENOMIC DNA]</scope>
    <source>
        <strain evidence="1 2">DSM 43800</strain>
    </source>
</reference>
<evidence type="ECO:0000313" key="1">
    <source>
        <dbReference type="EMBL" id="RKT51718.1"/>
    </source>
</evidence>
<dbReference type="EMBL" id="RBXO01000001">
    <property type="protein sequence ID" value="RKT51718.1"/>
    <property type="molecule type" value="Genomic_DNA"/>
</dbReference>
<keyword evidence="2" id="KW-1185">Reference proteome</keyword>
<protein>
    <submittedName>
        <fullName evidence="1">Uncharacterized protein</fullName>
    </submittedName>
</protein>
<sequence>MANEVSERREWLVRCATNRGEPAVCSIEVSQGVIEIFGPGDSFCFSLDGDLIDGFRTSLDEAAQRVRTDVALA</sequence>